<gene>
    <name evidence="3" type="ORF">N0V89_001282</name>
</gene>
<evidence type="ECO:0000313" key="4">
    <source>
        <dbReference type="Proteomes" id="UP001140513"/>
    </source>
</evidence>
<dbReference type="OrthoDB" id="5188439at2759"/>
<dbReference type="RefSeq" id="XP_056076917.1">
    <property type="nucleotide sequence ID" value="XM_056210095.1"/>
</dbReference>
<comment type="caution">
    <text evidence="3">The sequence shown here is derived from an EMBL/GenBank/DDBJ whole genome shotgun (WGS) entry which is preliminary data.</text>
</comment>
<organism evidence="3 4">
    <name type="scientific">Didymosphaeria variabile</name>
    <dbReference type="NCBI Taxonomy" id="1932322"/>
    <lineage>
        <taxon>Eukaryota</taxon>
        <taxon>Fungi</taxon>
        <taxon>Dikarya</taxon>
        <taxon>Ascomycota</taxon>
        <taxon>Pezizomycotina</taxon>
        <taxon>Dothideomycetes</taxon>
        <taxon>Pleosporomycetidae</taxon>
        <taxon>Pleosporales</taxon>
        <taxon>Massarineae</taxon>
        <taxon>Didymosphaeriaceae</taxon>
        <taxon>Didymosphaeria</taxon>
    </lineage>
</organism>
<evidence type="ECO:0008006" key="5">
    <source>
        <dbReference type="Google" id="ProtNLM"/>
    </source>
</evidence>
<evidence type="ECO:0000313" key="3">
    <source>
        <dbReference type="EMBL" id="KAJ4360715.1"/>
    </source>
</evidence>
<reference evidence="3" key="1">
    <citation type="submission" date="2022-10" db="EMBL/GenBank/DDBJ databases">
        <title>Tapping the CABI collections for fungal endophytes: first genome assemblies for Collariella, Neodidymelliopsis, Ascochyta clinopodiicola, Didymella pomorum, Didymosphaeria variabile, Neocosmospora piperis and Neocucurbitaria cava.</title>
        <authorList>
            <person name="Hill R."/>
        </authorList>
    </citation>
    <scope>NUCLEOTIDE SEQUENCE</scope>
    <source>
        <strain evidence="3">IMI 356815</strain>
    </source>
</reference>
<protein>
    <recommendedName>
        <fullName evidence="5">Phosphodiester glycosidase domain-containing protein</fullName>
    </recommendedName>
</protein>
<dbReference type="GeneID" id="80904812"/>
<keyword evidence="4" id="KW-1185">Reference proteome</keyword>
<sequence length="607" mass="66098">MRTFLLATAISLGLPGALSSVICDTSQASRINGTSQDQNHAIQSCIDKLCSTGGASQDCGSHLLSVTQFDEGAPAGMDICITHFGGIFNQCFIAENVEGGIAVSNDALYEIHVMGETGVEETSLSNDDQELKGLQARGRTRGGRTRTKSGTRKTRKPNVKKTKSKAKKTKSKSKSKTKPKVPPKSKPKAKSGTRPKSTPKIRPKTKPKKATKPKKNSCQAKKGKSGTTGKKGKKNIRDVVESFLPSYLLPRTTPTGSPSGKGKGKATDDDVEACELKPHYRRELLDQKLVYHYYFDTTEGWQQSPSVKNSPPHVRNVMNKMRSNGFFNVVAFTGKSQKTYCVGKAGPNRPQDVVAKAAAAGGRCLVTNGNFFVLPGDDEMYWQYGGEPINDIDQFHSYSIGFTSTDPGEEKTVGVPPDYQGYYERLVGTDGSSMMCGPSLKDELDFGPEHPEFCQPKPTAEESNIRDANMIGLVNKIYGSIPGSLSHASGSAERLVTVIISPSHKYVFSYTSTRNNRGGLDLNRMRLLIDTFLKEFTTVKEGIANAHQALNMDGGGSVFVNWVKSNGEQHIIAAGKMSGKELGSKRPRTVQTIVKHSALKKRTIWWT</sequence>
<dbReference type="Proteomes" id="UP001140513">
    <property type="component" value="Unassembled WGS sequence"/>
</dbReference>
<name>A0A9W8XXT8_9PLEO</name>
<feature type="compositionally biased region" description="Basic residues" evidence="1">
    <location>
        <begin position="138"/>
        <end position="215"/>
    </location>
</feature>
<proteinExistence type="predicted"/>
<feature type="region of interest" description="Disordered" evidence="1">
    <location>
        <begin position="120"/>
        <end position="268"/>
    </location>
</feature>
<dbReference type="AlphaFoldDB" id="A0A9W8XXT8"/>
<dbReference type="EMBL" id="JAPEUX010000001">
    <property type="protein sequence ID" value="KAJ4360715.1"/>
    <property type="molecule type" value="Genomic_DNA"/>
</dbReference>
<evidence type="ECO:0000256" key="2">
    <source>
        <dbReference type="SAM" id="SignalP"/>
    </source>
</evidence>
<keyword evidence="2" id="KW-0732">Signal</keyword>
<feature type="signal peptide" evidence="2">
    <location>
        <begin position="1"/>
        <end position="19"/>
    </location>
</feature>
<accession>A0A9W8XXT8</accession>
<feature type="chain" id="PRO_5040844142" description="Phosphodiester glycosidase domain-containing protein" evidence="2">
    <location>
        <begin position="20"/>
        <end position="607"/>
    </location>
</feature>
<evidence type="ECO:0000256" key="1">
    <source>
        <dbReference type="SAM" id="MobiDB-lite"/>
    </source>
</evidence>